<sequence>MLLIKTDTLEYPITIHQFKRRVNVSWGSEITPEPYGYAFVTQVPMPAFTRFQKVIEIAPKVVDGKWTQQWQVIDLEGEELSHAQACVAAEAAKAQWLAAKTD</sequence>
<feature type="non-terminal residue" evidence="1">
    <location>
        <position position="102"/>
    </location>
</feature>
<proteinExistence type="predicted"/>
<dbReference type="EMBL" id="ADZX01000402">
    <property type="protein sequence ID" value="EFK96791.1"/>
    <property type="molecule type" value="Genomic_DNA"/>
</dbReference>
<gene>
    <name evidence="1" type="ORF">LDC_1179</name>
</gene>
<dbReference type="AlphaFoldDB" id="D9PI25"/>
<accession>D9PI25</accession>
<reference evidence="1" key="2">
    <citation type="journal article" date="2011" name="Microb. Ecol.">
        <title>Taxonomic and Functional Metagenomic Profiling of the Microbial Community in the Anoxic Sediment of a Sub-saline Shallow Lake (Laguna de Carrizo, Central Spain).</title>
        <authorList>
            <person name="Ferrer M."/>
            <person name="Guazzaroni M.E."/>
            <person name="Richter M."/>
            <person name="Garcia-Salamanca A."/>
            <person name="Yarza P."/>
            <person name="Suarez-Suarez A."/>
            <person name="Solano J."/>
            <person name="Alcaide M."/>
            <person name="van Dillewijn P."/>
            <person name="Molina-Henares M.A."/>
            <person name="Lopez-Cortes N."/>
            <person name="Al-Ramahi Y."/>
            <person name="Guerrero C."/>
            <person name="Acosta A."/>
            <person name="de Eugenio L.I."/>
            <person name="Martinez V."/>
            <person name="Marques S."/>
            <person name="Rojo F."/>
            <person name="Santero E."/>
            <person name="Genilloud O."/>
            <person name="Perez-Perez J."/>
            <person name="Rossello-Mora R."/>
            <person name="Ramos J.L."/>
        </authorList>
    </citation>
    <scope>NUCLEOTIDE SEQUENCE</scope>
</reference>
<name>D9PI25_9ZZZZ</name>
<evidence type="ECO:0000313" key="1">
    <source>
        <dbReference type="EMBL" id="EFK96791.1"/>
    </source>
</evidence>
<protein>
    <submittedName>
        <fullName evidence="1">Uncharacterized protein</fullName>
    </submittedName>
</protein>
<organism evidence="1">
    <name type="scientific">sediment metagenome</name>
    <dbReference type="NCBI Taxonomy" id="749907"/>
    <lineage>
        <taxon>unclassified sequences</taxon>
        <taxon>metagenomes</taxon>
        <taxon>ecological metagenomes</taxon>
    </lineage>
</organism>
<reference evidence="1" key="1">
    <citation type="submission" date="2010-07" db="EMBL/GenBank/DDBJ databases">
        <authorList>
            <consortium name="CONSOLIDER consortium CSD2007-00005"/>
            <person name="Guazzaroni M.-E."/>
            <person name="Richter M."/>
            <person name="Garcia-Salamanca A."/>
            <person name="Yarza P."/>
            <person name="Ferrer M."/>
        </authorList>
    </citation>
    <scope>NUCLEOTIDE SEQUENCE</scope>
</reference>
<comment type="caution">
    <text evidence="1">The sequence shown here is derived from an EMBL/GenBank/DDBJ whole genome shotgun (WGS) entry which is preliminary data.</text>
</comment>